<dbReference type="Gene3D" id="3.10.310.70">
    <property type="match status" value="1"/>
</dbReference>
<dbReference type="InterPro" id="IPR032466">
    <property type="entry name" value="Metal_Hydrolase"/>
</dbReference>
<dbReference type="InterPro" id="IPR011059">
    <property type="entry name" value="Metal-dep_hydrolase_composite"/>
</dbReference>
<feature type="domain" description="Amidohydrolase 3" evidence="1">
    <location>
        <begin position="55"/>
        <end position="547"/>
    </location>
</feature>
<dbReference type="Proteomes" id="UP000244898">
    <property type="component" value="Unassembled WGS sequence"/>
</dbReference>
<dbReference type="SUPFAM" id="SSF51556">
    <property type="entry name" value="Metallo-dependent hydrolases"/>
    <property type="match status" value="1"/>
</dbReference>
<dbReference type="AlphaFoldDB" id="A0A2R8C6Y6"/>
<accession>A0A2R8C6Y6</accession>
<dbReference type="RefSeq" id="WP_108786363.1">
    <property type="nucleotide sequence ID" value="NZ_ONZG01000003.1"/>
</dbReference>
<dbReference type="EMBL" id="ONZG01000003">
    <property type="protein sequence ID" value="SPJ28113.1"/>
    <property type="molecule type" value="Genomic_DNA"/>
</dbReference>
<proteinExistence type="predicted"/>
<evidence type="ECO:0000313" key="3">
    <source>
        <dbReference type="Proteomes" id="UP000244898"/>
    </source>
</evidence>
<evidence type="ECO:0000313" key="2">
    <source>
        <dbReference type="EMBL" id="SPJ28113.1"/>
    </source>
</evidence>
<evidence type="ECO:0000259" key="1">
    <source>
        <dbReference type="Pfam" id="PF07969"/>
    </source>
</evidence>
<dbReference type="InterPro" id="IPR033932">
    <property type="entry name" value="YtcJ-like"/>
</dbReference>
<dbReference type="SUPFAM" id="SSF51338">
    <property type="entry name" value="Composite domain of metallo-dependent hydrolases"/>
    <property type="match status" value="1"/>
</dbReference>
<keyword evidence="3" id="KW-1185">Reference proteome</keyword>
<name>A0A2R8C6Y6_9RHOB</name>
<dbReference type="PANTHER" id="PTHR22642:SF2">
    <property type="entry name" value="PROTEIN LONG AFTER FAR-RED 3"/>
    <property type="match status" value="1"/>
</dbReference>
<dbReference type="PANTHER" id="PTHR22642">
    <property type="entry name" value="IMIDAZOLONEPROPIONASE"/>
    <property type="match status" value="1"/>
</dbReference>
<dbReference type="Pfam" id="PF07969">
    <property type="entry name" value="Amidohydro_3"/>
    <property type="match status" value="1"/>
</dbReference>
<organism evidence="2 3">
    <name type="scientific">Falsiruegeria mediterranea M17</name>
    <dbReference type="NCBI Taxonomy" id="1200281"/>
    <lineage>
        <taxon>Bacteria</taxon>
        <taxon>Pseudomonadati</taxon>
        <taxon>Pseudomonadota</taxon>
        <taxon>Alphaproteobacteria</taxon>
        <taxon>Rhodobacterales</taxon>
        <taxon>Roseobacteraceae</taxon>
        <taxon>Falsiruegeria</taxon>
    </lineage>
</organism>
<protein>
    <submittedName>
        <fullName evidence="2">N-substituted formamide deformylase</fullName>
        <ecNumber evidence="2">3.5.1.91</ecNumber>
    </submittedName>
</protein>
<dbReference type="GO" id="GO:0016810">
    <property type="term" value="F:hydrolase activity, acting on carbon-nitrogen (but not peptide) bonds"/>
    <property type="evidence" value="ECO:0007669"/>
    <property type="project" value="InterPro"/>
</dbReference>
<reference evidence="3" key="1">
    <citation type="submission" date="2018-03" db="EMBL/GenBank/DDBJ databases">
        <authorList>
            <person name="Rodrigo-Torres L."/>
            <person name="Arahal R. D."/>
            <person name="Lucena T."/>
        </authorList>
    </citation>
    <scope>NUCLEOTIDE SEQUENCE [LARGE SCALE GENOMIC DNA]</scope>
    <source>
        <strain evidence="3">CECT 7615</strain>
    </source>
</reference>
<dbReference type="OrthoDB" id="9811399at2"/>
<dbReference type="CDD" id="cd01300">
    <property type="entry name" value="YtcJ_like"/>
    <property type="match status" value="1"/>
</dbReference>
<sequence>MPHADEIWTGGTILTMDPANPLAEAMAVTGGKITAVGRSSDVENLIGSGTTIHKLHGRFVMPGLVESHTHALWGACRTLFDIYVGFDASLTDLLDAVQERCRENDPSQVVFGGPWRPVMRPEMGANPRELLDAISTEHTIVLHDASQHLLWCNSLALQRAGIGPDAPDIPGGIIERDPATGAPNGILAETATAAARALVARSPDQLGEAVREAVRYFTSFGFTAFKEPMAFEEELRTYQTADQCGDLSMHMAAHIVHSSPLGGNLVPYDAMDRLRRTYASENVRLDFAKLFLDGVAPGFTASFIEPYLAESGYDAALHDPDATLLIPPAELNDMLIQLDRRGFTVKMHAVGDNAIRKGLDAIAAARAANGPSDMRHEIAHSSFVSDTDLCRFNGLNAVAEVSPKMWYPNPGTAVQKALLGTDRVEKNHRIADLLAAGAEVIYGSDWPASAPDANPWTGLAGMMTRRSVDPNFPGTLAPNQAISLANALPIFTSNGARSLGMEHETGSIQAGKWADFIILKEDLLNTQPMDVAAIRPQRTYWKGRVVFESCD</sequence>
<keyword evidence="2" id="KW-0378">Hydrolase</keyword>
<dbReference type="InterPro" id="IPR013108">
    <property type="entry name" value="Amidohydro_3"/>
</dbReference>
<dbReference type="Gene3D" id="2.30.40.10">
    <property type="entry name" value="Urease, subunit C, domain 1"/>
    <property type="match status" value="1"/>
</dbReference>
<gene>
    <name evidence="2" type="primary">nfdA_1</name>
    <name evidence="2" type="ORF">TRM7615_01609</name>
</gene>
<dbReference type="EC" id="3.5.1.91" evidence="2"/>
<dbReference type="Gene3D" id="3.20.20.140">
    <property type="entry name" value="Metal-dependent hydrolases"/>
    <property type="match status" value="1"/>
</dbReference>